<keyword evidence="2" id="KW-1185">Reference proteome</keyword>
<dbReference type="InterPro" id="IPR035439">
    <property type="entry name" value="UPF0145_dom_sf"/>
</dbReference>
<dbReference type="OrthoDB" id="9796448at2"/>
<dbReference type="KEGG" id="vao:FA707_05620"/>
<sequence>MIISTLTSYPHREIAEDLGIITAFDTKLRPIRMTIEIDTYIQSALQELELAAEKIGADAVLGVQFMMDEKKIPIVIGSAVKFGS</sequence>
<name>A0A4D7CW21_9ENTE</name>
<dbReference type="RefSeq" id="WP_136953308.1">
    <property type="nucleotide sequence ID" value="NZ_CP039712.1"/>
</dbReference>
<protein>
    <submittedName>
        <fullName evidence="1">Uncharacterized protein</fullName>
    </submittedName>
</protein>
<dbReference type="Proteomes" id="UP000298615">
    <property type="component" value="Chromosome"/>
</dbReference>
<proteinExistence type="predicted"/>
<dbReference type="EMBL" id="CP039712">
    <property type="protein sequence ID" value="QCI86477.1"/>
    <property type="molecule type" value="Genomic_DNA"/>
</dbReference>
<dbReference type="SUPFAM" id="SSF117782">
    <property type="entry name" value="YbjQ-like"/>
    <property type="match status" value="1"/>
</dbReference>
<evidence type="ECO:0000313" key="2">
    <source>
        <dbReference type="Proteomes" id="UP000298615"/>
    </source>
</evidence>
<dbReference type="Gene3D" id="3.30.110.70">
    <property type="entry name" value="Hypothetical protein apc22750. Chain B"/>
    <property type="match status" value="1"/>
</dbReference>
<organism evidence="1 2">
    <name type="scientific">Vagococcus zengguangii</name>
    <dbReference type="NCBI Taxonomy" id="2571750"/>
    <lineage>
        <taxon>Bacteria</taxon>
        <taxon>Bacillati</taxon>
        <taxon>Bacillota</taxon>
        <taxon>Bacilli</taxon>
        <taxon>Lactobacillales</taxon>
        <taxon>Enterococcaceae</taxon>
        <taxon>Vagococcus</taxon>
    </lineage>
</organism>
<dbReference type="AlphaFoldDB" id="A0A4D7CW21"/>
<gene>
    <name evidence="1" type="ORF">FA707_05620</name>
</gene>
<evidence type="ECO:0000313" key="1">
    <source>
        <dbReference type="EMBL" id="QCI86477.1"/>
    </source>
</evidence>
<reference evidence="1 2" key="1">
    <citation type="submission" date="2019-04" db="EMBL/GenBank/DDBJ databases">
        <title>Vagococcus sp. nov., isolated from faeces of yaks (Bos grunniens).</title>
        <authorList>
            <person name="Ge Y."/>
        </authorList>
    </citation>
    <scope>NUCLEOTIDE SEQUENCE [LARGE SCALE GENOMIC DNA]</scope>
    <source>
        <strain evidence="1 2">MN-17</strain>
    </source>
</reference>
<accession>A0A4D7CW21</accession>